<evidence type="ECO:0000256" key="1">
    <source>
        <dbReference type="ARBA" id="ARBA00022722"/>
    </source>
</evidence>
<dbReference type="FunFam" id="3.40.50.300:FF:000830">
    <property type="entry name" value="Endonuclease MutS2"/>
    <property type="match status" value="1"/>
</dbReference>
<comment type="similarity">
    <text evidence="9">Belongs to the DNA mismatch repair MutS family. MutS2 subfamily.</text>
</comment>
<dbReference type="AlphaFoldDB" id="A0A2H6CP82"/>
<evidence type="ECO:0000313" key="12">
    <source>
        <dbReference type="EMBL" id="GBD68704.1"/>
    </source>
</evidence>
<dbReference type="InterPro" id="IPR046893">
    <property type="entry name" value="MSSS"/>
</dbReference>
<dbReference type="NCBIfam" id="TIGR01069">
    <property type="entry name" value="mutS2"/>
    <property type="match status" value="1"/>
</dbReference>
<dbReference type="SMART" id="SM00534">
    <property type="entry name" value="MUTSac"/>
    <property type="match status" value="1"/>
</dbReference>
<dbReference type="GO" id="GO:0004519">
    <property type="term" value="F:endonuclease activity"/>
    <property type="evidence" value="ECO:0007669"/>
    <property type="project" value="UniProtKB-UniRule"/>
</dbReference>
<dbReference type="SUPFAM" id="SSF160443">
    <property type="entry name" value="SMR domain-like"/>
    <property type="match status" value="1"/>
</dbReference>
<keyword evidence="8 9" id="KW-0238">DNA-binding</keyword>
<keyword evidence="5 9" id="KW-0378">Hydrolase</keyword>
<comment type="function">
    <text evidence="9">Endonuclease that is involved in the suppression of homologous recombination and thus may have a key role in the control of bacterial genetic diversity.</text>
</comment>
<dbReference type="EC" id="3.1.-.-" evidence="9"/>
<comment type="caution">
    <text evidence="12">The sequence shown here is derived from an EMBL/GenBank/DDBJ whole genome shotgun (WGS) entry which is preliminary data.</text>
</comment>
<dbReference type="SMART" id="SM00533">
    <property type="entry name" value="MUTSd"/>
    <property type="match status" value="1"/>
</dbReference>
<dbReference type="Pfam" id="PF00488">
    <property type="entry name" value="MutS_V"/>
    <property type="match status" value="1"/>
</dbReference>
<dbReference type="InterPro" id="IPR005747">
    <property type="entry name" value="MutS2"/>
</dbReference>
<evidence type="ECO:0000313" key="13">
    <source>
        <dbReference type="Proteomes" id="UP000236214"/>
    </source>
</evidence>
<keyword evidence="7 9" id="KW-0694">RNA-binding</keyword>
<dbReference type="Proteomes" id="UP000236214">
    <property type="component" value="Unassembled WGS sequence"/>
</dbReference>
<dbReference type="GO" id="GO:0043023">
    <property type="term" value="F:ribosomal large subunit binding"/>
    <property type="evidence" value="ECO:0007669"/>
    <property type="project" value="UniProtKB-UniRule"/>
</dbReference>
<dbReference type="PROSITE" id="PS50828">
    <property type="entry name" value="SMR"/>
    <property type="match status" value="1"/>
</dbReference>
<dbReference type="SUPFAM" id="SSF48334">
    <property type="entry name" value="DNA repair protein MutS, domain III"/>
    <property type="match status" value="1"/>
</dbReference>
<dbReference type="SMART" id="SM00463">
    <property type="entry name" value="SMR"/>
    <property type="match status" value="1"/>
</dbReference>
<evidence type="ECO:0000256" key="9">
    <source>
        <dbReference type="HAMAP-Rule" id="MF_00092"/>
    </source>
</evidence>
<keyword evidence="1 9" id="KW-0540">Nuclease</keyword>
<dbReference type="InterPro" id="IPR036187">
    <property type="entry name" value="DNA_mismatch_repair_MutS_sf"/>
</dbReference>
<dbReference type="SUPFAM" id="SSF52540">
    <property type="entry name" value="P-loop containing nucleoside triphosphate hydrolases"/>
    <property type="match status" value="1"/>
</dbReference>
<dbReference type="GO" id="GO:0019843">
    <property type="term" value="F:rRNA binding"/>
    <property type="evidence" value="ECO:0007669"/>
    <property type="project" value="UniProtKB-UniRule"/>
</dbReference>
<dbReference type="Gene3D" id="3.30.1370.110">
    <property type="match status" value="1"/>
</dbReference>
<evidence type="ECO:0000256" key="5">
    <source>
        <dbReference type="ARBA" id="ARBA00022801"/>
    </source>
</evidence>
<feature type="coiled-coil region" evidence="10">
    <location>
        <begin position="530"/>
        <end position="621"/>
    </location>
</feature>
<dbReference type="InterPro" id="IPR036063">
    <property type="entry name" value="Smr_dom_sf"/>
</dbReference>
<dbReference type="InterPro" id="IPR007696">
    <property type="entry name" value="DNA_mismatch_repair_MutS_core"/>
</dbReference>
<keyword evidence="3 9" id="KW-0547">Nucleotide-binding</keyword>
<name>A0A2H6CP82_TETHA</name>
<dbReference type="PROSITE" id="PS00486">
    <property type="entry name" value="DNA_MISMATCH_REPAIR_2"/>
    <property type="match status" value="1"/>
</dbReference>
<protein>
    <recommendedName>
        <fullName evidence="9">Endonuclease MutS2</fullName>
        <ecNumber evidence="9">3.1.-.-</ecNumber>
    </recommendedName>
    <alternativeName>
        <fullName evidence="9">Ribosome-associated protein quality control-upstream factor</fullName>
        <shortName evidence="9">RQC-upstream factor</shortName>
        <shortName evidence="9">RqcU</shortName>
        <ecNumber evidence="9">3.6.4.-</ecNumber>
    </alternativeName>
</protein>
<dbReference type="GO" id="GO:0045910">
    <property type="term" value="P:negative regulation of DNA recombination"/>
    <property type="evidence" value="ECO:0007669"/>
    <property type="project" value="InterPro"/>
</dbReference>
<dbReference type="GO" id="GO:0006298">
    <property type="term" value="P:mismatch repair"/>
    <property type="evidence" value="ECO:0007669"/>
    <property type="project" value="InterPro"/>
</dbReference>
<evidence type="ECO:0000256" key="3">
    <source>
        <dbReference type="ARBA" id="ARBA00022741"/>
    </source>
</evidence>
<reference evidence="12 13" key="1">
    <citation type="submission" date="2016-05" db="EMBL/GenBank/DDBJ databases">
        <title>Whole genome sequencing of Tetragenococcus halophilus subsp. halophilus NISL 7118.</title>
        <authorList>
            <person name="Shiwa Y."/>
            <person name="Nishimura I."/>
            <person name="Yoshikawa H."/>
            <person name="Koyama Y."/>
            <person name="Oguma T."/>
        </authorList>
    </citation>
    <scope>NUCLEOTIDE SEQUENCE [LARGE SCALE GENOMIC DNA]</scope>
    <source>
        <strain evidence="12 13">NISL 7118</strain>
    </source>
</reference>
<dbReference type="InterPro" id="IPR000432">
    <property type="entry name" value="DNA_mismatch_repair_MutS_C"/>
</dbReference>
<keyword evidence="4 9" id="KW-0255">Endonuclease</keyword>
<keyword evidence="2 9" id="KW-0699">rRNA-binding</keyword>
<dbReference type="EC" id="3.6.4.-" evidence="9"/>
<sequence>MQNCSIFTLIENVAKAGEKMKELNHDILNTLEFNQVKNQIAQYLVTDQGKEELRYLLPVSDVSTITSYLEETDDAMKVLRLRGGIPIPKIENIQAHMKRIEIGADLNGVELAQISRVLTTTAEVNTFLEEFKEDETPFNRLYAWQEQLTALPALRKRLKSAIDEDGRVTDEASETLKTIRRNITRSEQSIRENLDGIIHGKQARYLSDALVTMRNERYVIPVRQENRNVFGGVVHDQSSSGQTLFIEPGQVVEMNNRLRQYQIAERDEIARILSELSAALVPSRKEIMHNAYVIGKFDFMNAKARFAKDLKAVVPLVNQDNHVYFKQARHPLLDQTQVIANDIMIGEDYQAVVITGPNTGGKTITLKTLGLLQLMGQAGLPIPAGEDSQMGIFNEVFADIGDEQSIEQNLSTFSSHMTTIVDVLNQVDKNSLVLFDELGAGTDPQEGAALAIAILDDLAAKQAYVMATTHYPELKVYGYNRPKTVNASMEFDVDTLSPTYRLLIGVPGRSNAFEISRRLGLDQTLIDSAKQMMNGESQDLNEMITDLENRRKMAETEYLELRNYVSKAKQLHEDLQEAYQYFYEQKENEFAKARSKANDIVEQAKDQSDEIITNLRKIQQQSGQKNVKENELIQAKGELNQLQQPEDHLKKNKVLQKAKKEKQFKAGDEVLVIPYNQRGELLDKIGKNQWQVQLGILKMDVDEEDLQAIAPTKEAAGPKRHVSTLNSSGPHVSSQLDLRGKHYEDALSELDQYLDAAILAGYPQVTIVHGKGTGALRKGVFNYLKKNPSVKNFDFAPANQGGNGATVVNFK</sequence>
<comment type="subunit">
    <text evidence="9">Homodimer. Binds to stalled ribosomes, contacting rRNA.</text>
</comment>
<evidence type="ECO:0000256" key="2">
    <source>
        <dbReference type="ARBA" id="ARBA00022730"/>
    </source>
</evidence>
<dbReference type="Gene3D" id="3.40.50.300">
    <property type="entry name" value="P-loop containing nucleotide triphosphate hydrolases"/>
    <property type="match status" value="1"/>
</dbReference>
<organism evidence="12 13">
    <name type="scientific">Tetragenococcus halophilus subsp. halophilus</name>
    <dbReference type="NCBI Taxonomy" id="1513897"/>
    <lineage>
        <taxon>Bacteria</taxon>
        <taxon>Bacillati</taxon>
        <taxon>Bacillota</taxon>
        <taxon>Bacilli</taxon>
        <taxon>Lactobacillales</taxon>
        <taxon>Enterococcaceae</taxon>
        <taxon>Tetragenococcus</taxon>
    </lineage>
</organism>
<dbReference type="Pfam" id="PF01713">
    <property type="entry name" value="Smr"/>
    <property type="match status" value="1"/>
</dbReference>
<dbReference type="CDD" id="cd03280">
    <property type="entry name" value="ABC_MutS2"/>
    <property type="match status" value="1"/>
</dbReference>
<dbReference type="PANTHER" id="PTHR48466:SF2">
    <property type="entry name" value="OS10G0509000 PROTEIN"/>
    <property type="match status" value="1"/>
</dbReference>
<evidence type="ECO:0000256" key="8">
    <source>
        <dbReference type="ARBA" id="ARBA00023125"/>
    </source>
</evidence>
<dbReference type="Pfam" id="PF20297">
    <property type="entry name" value="MSSS"/>
    <property type="match status" value="1"/>
</dbReference>
<gene>
    <name evidence="9 12" type="primary">mutS2</name>
    <name evidence="9" type="synonym">rqcU</name>
    <name evidence="12" type="ORF">TEHN7118_1510</name>
</gene>
<dbReference type="PIRSF" id="PIRSF005814">
    <property type="entry name" value="MutS_YshD"/>
    <property type="match status" value="1"/>
</dbReference>
<evidence type="ECO:0000256" key="10">
    <source>
        <dbReference type="SAM" id="Coils"/>
    </source>
</evidence>
<evidence type="ECO:0000259" key="11">
    <source>
        <dbReference type="PROSITE" id="PS50828"/>
    </source>
</evidence>
<dbReference type="InterPro" id="IPR002625">
    <property type="entry name" value="Smr_dom"/>
</dbReference>
<dbReference type="PANTHER" id="PTHR48466">
    <property type="entry name" value="OS10G0509000 PROTEIN-RELATED"/>
    <property type="match status" value="1"/>
</dbReference>
<dbReference type="HAMAP" id="MF_00092">
    <property type="entry name" value="MutS2"/>
    <property type="match status" value="1"/>
</dbReference>
<proteinExistence type="inferred from homology"/>
<dbReference type="EMBL" id="BDEC01000060">
    <property type="protein sequence ID" value="GBD68704.1"/>
    <property type="molecule type" value="Genomic_DNA"/>
</dbReference>
<dbReference type="GO" id="GO:0005524">
    <property type="term" value="F:ATP binding"/>
    <property type="evidence" value="ECO:0007669"/>
    <property type="project" value="UniProtKB-UniRule"/>
</dbReference>
<dbReference type="GO" id="GO:0030983">
    <property type="term" value="F:mismatched DNA binding"/>
    <property type="evidence" value="ECO:0007669"/>
    <property type="project" value="InterPro"/>
</dbReference>
<feature type="domain" description="Smr" evidence="11">
    <location>
        <begin position="736"/>
        <end position="811"/>
    </location>
</feature>
<accession>A0A2H6CP82</accession>
<feature type="binding site" evidence="9">
    <location>
        <begin position="356"/>
        <end position="363"/>
    </location>
    <ligand>
        <name>ATP</name>
        <dbReference type="ChEBI" id="CHEBI:30616"/>
    </ligand>
</feature>
<dbReference type="InterPro" id="IPR027417">
    <property type="entry name" value="P-loop_NTPase"/>
</dbReference>
<evidence type="ECO:0000256" key="6">
    <source>
        <dbReference type="ARBA" id="ARBA00022840"/>
    </source>
</evidence>
<evidence type="ECO:0000256" key="4">
    <source>
        <dbReference type="ARBA" id="ARBA00022759"/>
    </source>
</evidence>
<dbReference type="GO" id="GO:0016887">
    <property type="term" value="F:ATP hydrolysis activity"/>
    <property type="evidence" value="ECO:0007669"/>
    <property type="project" value="InterPro"/>
</dbReference>
<dbReference type="InterPro" id="IPR045076">
    <property type="entry name" value="MutS"/>
</dbReference>
<comment type="function">
    <text evidence="9">Acts as a ribosome collision sensor, splitting the ribosome into its 2 subunits. Detects stalled/collided 70S ribosomes which it binds and splits by an ATP-hydrolysis driven conformational change. Acts upstream of the ribosome quality control system (RQC), a ribosome-associated complex that mediates the extraction of incompletely synthesized nascent chains from stalled ribosomes and their subsequent degradation. Probably generates substrates for RQC.</text>
</comment>
<dbReference type="GO" id="GO:0072344">
    <property type="term" value="P:rescue of stalled ribosome"/>
    <property type="evidence" value="ECO:0007669"/>
    <property type="project" value="UniProtKB-UniRule"/>
</dbReference>
<keyword evidence="6 9" id="KW-0067">ATP-binding</keyword>
<keyword evidence="10" id="KW-0175">Coiled coil</keyword>
<evidence type="ECO:0000256" key="7">
    <source>
        <dbReference type="ARBA" id="ARBA00022884"/>
    </source>
</evidence>
<dbReference type="GO" id="GO:0140664">
    <property type="term" value="F:ATP-dependent DNA damage sensor activity"/>
    <property type="evidence" value="ECO:0007669"/>
    <property type="project" value="InterPro"/>
</dbReference>
<keyword evidence="13" id="KW-1185">Reference proteome</keyword>